<dbReference type="EMBL" id="HBUF01589097">
    <property type="protein sequence ID" value="CAG6772740.1"/>
    <property type="molecule type" value="Transcribed_RNA"/>
</dbReference>
<protein>
    <submittedName>
        <fullName evidence="1">Uncharacterized protein</fullName>
    </submittedName>
</protein>
<name>A0A8D9F2C8_9HEMI</name>
<proteinExistence type="predicted"/>
<organism evidence="1">
    <name type="scientific">Cacopsylla melanoneura</name>
    <dbReference type="NCBI Taxonomy" id="428564"/>
    <lineage>
        <taxon>Eukaryota</taxon>
        <taxon>Metazoa</taxon>
        <taxon>Ecdysozoa</taxon>
        <taxon>Arthropoda</taxon>
        <taxon>Hexapoda</taxon>
        <taxon>Insecta</taxon>
        <taxon>Pterygota</taxon>
        <taxon>Neoptera</taxon>
        <taxon>Paraneoptera</taxon>
        <taxon>Hemiptera</taxon>
        <taxon>Sternorrhyncha</taxon>
        <taxon>Psylloidea</taxon>
        <taxon>Psyllidae</taxon>
        <taxon>Psyllinae</taxon>
        <taxon>Cacopsylla</taxon>
    </lineage>
</organism>
<sequence length="99" mass="11056">MLFPLYLASTITRNTALTLSQSVFTLHTGLGRLRALNFSRYCSDSFVHGAIPPWPNDKSIGRNIARLIIIHAAPWPNDKATTVAITSPTRVTFIMWDDI</sequence>
<evidence type="ECO:0000313" key="1">
    <source>
        <dbReference type="EMBL" id="CAG6772740.1"/>
    </source>
</evidence>
<reference evidence="1" key="1">
    <citation type="submission" date="2021-05" db="EMBL/GenBank/DDBJ databases">
        <authorList>
            <person name="Alioto T."/>
            <person name="Alioto T."/>
            <person name="Gomez Garrido J."/>
        </authorList>
    </citation>
    <scope>NUCLEOTIDE SEQUENCE</scope>
</reference>
<accession>A0A8D9F2C8</accession>
<dbReference type="AlphaFoldDB" id="A0A8D9F2C8"/>